<dbReference type="InterPro" id="IPR036165">
    <property type="entry name" value="YefM-like_sf"/>
</dbReference>
<organism evidence="3 4">
    <name type="scientific">Breznakia pachnodae</name>
    <dbReference type="NCBI Taxonomy" id="265178"/>
    <lineage>
        <taxon>Bacteria</taxon>
        <taxon>Bacillati</taxon>
        <taxon>Bacillota</taxon>
        <taxon>Erysipelotrichia</taxon>
        <taxon>Erysipelotrichales</taxon>
        <taxon>Erysipelotrichaceae</taxon>
        <taxon>Breznakia</taxon>
    </lineage>
</organism>
<proteinExistence type="inferred from homology"/>
<dbReference type="InterPro" id="IPR006442">
    <property type="entry name" value="Antitoxin_Phd/YefM"/>
</dbReference>
<evidence type="ECO:0000313" key="4">
    <source>
        <dbReference type="Proteomes" id="UP001230220"/>
    </source>
</evidence>
<keyword evidence="4" id="KW-1185">Reference proteome</keyword>
<evidence type="ECO:0000313" key="3">
    <source>
        <dbReference type="EMBL" id="MDQ0363011.1"/>
    </source>
</evidence>
<dbReference type="SUPFAM" id="SSF143120">
    <property type="entry name" value="YefM-like"/>
    <property type="match status" value="1"/>
</dbReference>
<comment type="similarity">
    <text evidence="1 2">Belongs to the phD/YefM antitoxin family.</text>
</comment>
<reference evidence="3 4" key="1">
    <citation type="submission" date="2023-07" db="EMBL/GenBank/DDBJ databases">
        <title>Genomic Encyclopedia of Type Strains, Phase IV (KMG-IV): sequencing the most valuable type-strain genomes for metagenomic binning, comparative biology and taxonomic classification.</title>
        <authorList>
            <person name="Goeker M."/>
        </authorList>
    </citation>
    <scope>NUCLEOTIDE SEQUENCE [LARGE SCALE GENOMIC DNA]</scope>
    <source>
        <strain evidence="3 4">DSM 16784</strain>
    </source>
</reference>
<evidence type="ECO:0000256" key="2">
    <source>
        <dbReference type="RuleBase" id="RU362080"/>
    </source>
</evidence>
<dbReference type="EMBL" id="JAUSUR010000009">
    <property type="protein sequence ID" value="MDQ0363011.1"/>
    <property type="molecule type" value="Genomic_DNA"/>
</dbReference>
<comment type="function">
    <text evidence="2">Antitoxin component of a type II toxin-antitoxin (TA) system.</text>
</comment>
<accession>A0ABU0E860</accession>
<protein>
    <recommendedName>
        <fullName evidence="2">Antitoxin</fullName>
    </recommendedName>
</protein>
<gene>
    <name evidence="3" type="ORF">J2S15_003772</name>
</gene>
<dbReference type="RefSeq" id="WP_307411439.1">
    <property type="nucleotide sequence ID" value="NZ_JAUSUR010000009.1"/>
</dbReference>
<dbReference type="Proteomes" id="UP001230220">
    <property type="component" value="Unassembled WGS sequence"/>
</dbReference>
<dbReference type="Gene3D" id="3.40.1620.10">
    <property type="entry name" value="YefM-like domain"/>
    <property type="match status" value="1"/>
</dbReference>
<name>A0ABU0E860_9FIRM</name>
<sequence>MITVNDSGLKKDMRHLMDKVTDDYEVIKVTRRNDRNVIIMSEKEYNNILENVYIRANKANYDWLMESLAQLEKI</sequence>
<evidence type="ECO:0000256" key="1">
    <source>
        <dbReference type="ARBA" id="ARBA00009981"/>
    </source>
</evidence>
<comment type="caution">
    <text evidence="3">The sequence shown here is derived from an EMBL/GenBank/DDBJ whole genome shotgun (WGS) entry which is preliminary data.</text>
</comment>
<dbReference type="Pfam" id="PF02604">
    <property type="entry name" value="PhdYeFM_antitox"/>
    <property type="match status" value="1"/>
</dbReference>